<dbReference type="Gene3D" id="3.40.50.720">
    <property type="entry name" value="NAD(P)-binding Rossmann-like Domain"/>
    <property type="match status" value="2"/>
</dbReference>
<reference evidence="6" key="1">
    <citation type="submission" date="2023-03" db="EMBL/GenBank/DDBJ databases">
        <authorList>
            <person name="Steffen K."/>
            <person name="Cardenas P."/>
        </authorList>
    </citation>
    <scope>NUCLEOTIDE SEQUENCE</scope>
</reference>
<protein>
    <submittedName>
        <fullName evidence="6">Glyoxylate reductase</fullName>
    </submittedName>
</protein>
<proteinExistence type="inferred from homology"/>
<accession>A0AA35WCG9</accession>
<feature type="region of interest" description="Disordered" evidence="4">
    <location>
        <begin position="35"/>
        <end position="73"/>
    </location>
</feature>
<dbReference type="EMBL" id="CASHTH010000826">
    <property type="protein sequence ID" value="CAI8008202.1"/>
    <property type="molecule type" value="Genomic_DNA"/>
</dbReference>
<evidence type="ECO:0000256" key="1">
    <source>
        <dbReference type="ARBA" id="ARBA00005854"/>
    </source>
</evidence>
<dbReference type="SUPFAM" id="SSF51735">
    <property type="entry name" value="NAD(P)-binding Rossmann-fold domains"/>
    <property type="match status" value="1"/>
</dbReference>
<evidence type="ECO:0000256" key="2">
    <source>
        <dbReference type="ARBA" id="ARBA00023002"/>
    </source>
</evidence>
<keyword evidence="7" id="KW-1185">Reference proteome</keyword>
<dbReference type="InterPro" id="IPR036291">
    <property type="entry name" value="NAD(P)-bd_dom_sf"/>
</dbReference>
<dbReference type="InterPro" id="IPR029753">
    <property type="entry name" value="D-isomer_DH_CS"/>
</dbReference>
<evidence type="ECO:0000313" key="7">
    <source>
        <dbReference type="Proteomes" id="UP001174909"/>
    </source>
</evidence>
<dbReference type="PROSITE" id="PS00671">
    <property type="entry name" value="D_2_HYDROXYACID_DH_3"/>
    <property type="match status" value="1"/>
</dbReference>
<dbReference type="InterPro" id="IPR050857">
    <property type="entry name" value="D-2-hydroxyacid_DH"/>
</dbReference>
<dbReference type="GO" id="GO:0051287">
    <property type="term" value="F:NAD binding"/>
    <property type="evidence" value="ECO:0007669"/>
    <property type="project" value="InterPro"/>
</dbReference>
<evidence type="ECO:0000256" key="3">
    <source>
        <dbReference type="ARBA" id="ARBA00023027"/>
    </source>
</evidence>
<dbReference type="PANTHER" id="PTHR42789">
    <property type="entry name" value="D-ISOMER SPECIFIC 2-HYDROXYACID DEHYDROGENASE FAMILY PROTEIN (AFU_ORTHOLOGUE AFUA_6G10090)"/>
    <property type="match status" value="1"/>
</dbReference>
<feature type="compositionally biased region" description="Basic and acidic residues" evidence="4">
    <location>
        <begin position="35"/>
        <end position="45"/>
    </location>
</feature>
<comment type="similarity">
    <text evidence="1">Belongs to the D-isomer specific 2-hydroxyacid dehydrogenase family.</text>
</comment>
<gene>
    <name evidence="6" type="ORF">GBAR_LOCUS5646</name>
</gene>
<sequence>MGQCYVRRYNDAEVLNQISLRGTEYDSPVWELEDRRGEGVERGDRGGGGGRVLLNPTIDEDSEGEEEGAGEFRSGGRLVFAESEEMEDTPITPPTDNRYGDCVGRTLGLVGMGNIGKETFKLAKPFGMRHITCDPYVTPAEAEEIGVELVDLDTLMRTADFVCVCCPLTEETQGLIDARCISLMKPTAYLINTARGPIVEQKALTEALQDQRIQGAGLDVFEQEPISDDDPLLNLDNVIVTPHSICWTDECFEGNGKSACESIISVASGQMPSWIVNRDVIDSPKLQKKLTDLE</sequence>
<dbReference type="GO" id="GO:0016491">
    <property type="term" value="F:oxidoreductase activity"/>
    <property type="evidence" value="ECO:0007669"/>
    <property type="project" value="UniProtKB-KW"/>
</dbReference>
<name>A0AA35WCG9_GEOBA</name>
<keyword evidence="3" id="KW-0520">NAD</keyword>
<evidence type="ECO:0000313" key="6">
    <source>
        <dbReference type="EMBL" id="CAI8008202.1"/>
    </source>
</evidence>
<evidence type="ECO:0000259" key="5">
    <source>
        <dbReference type="Pfam" id="PF02826"/>
    </source>
</evidence>
<dbReference type="Proteomes" id="UP001174909">
    <property type="component" value="Unassembled WGS sequence"/>
</dbReference>
<organism evidence="6 7">
    <name type="scientific">Geodia barretti</name>
    <name type="common">Barrett's horny sponge</name>
    <dbReference type="NCBI Taxonomy" id="519541"/>
    <lineage>
        <taxon>Eukaryota</taxon>
        <taxon>Metazoa</taxon>
        <taxon>Porifera</taxon>
        <taxon>Demospongiae</taxon>
        <taxon>Heteroscleromorpha</taxon>
        <taxon>Tetractinellida</taxon>
        <taxon>Astrophorina</taxon>
        <taxon>Geodiidae</taxon>
        <taxon>Geodia</taxon>
    </lineage>
</organism>
<dbReference type="AlphaFoldDB" id="A0AA35WCG9"/>
<comment type="caution">
    <text evidence="6">The sequence shown here is derived from an EMBL/GenBank/DDBJ whole genome shotgun (WGS) entry which is preliminary data.</text>
</comment>
<feature type="compositionally biased region" description="Acidic residues" evidence="4">
    <location>
        <begin position="58"/>
        <end position="69"/>
    </location>
</feature>
<dbReference type="InterPro" id="IPR006140">
    <property type="entry name" value="D-isomer_DH_NAD-bd"/>
</dbReference>
<feature type="domain" description="D-isomer specific 2-hydroxyacid dehydrogenase NAD-binding" evidence="5">
    <location>
        <begin position="96"/>
        <end position="243"/>
    </location>
</feature>
<dbReference type="Pfam" id="PF02826">
    <property type="entry name" value="2-Hacid_dh_C"/>
    <property type="match status" value="1"/>
</dbReference>
<dbReference type="PANTHER" id="PTHR42789:SF1">
    <property type="entry name" value="D-ISOMER SPECIFIC 2-HYDROXYACID DEHYDROGENASE FAMILY PROTEIN (AFU_ORTHOLOGUE AFUA_6G10090)"/>
    <property type="match status" value="1"/>
</dbReference>
<keyword evidence="2" id="KW-0560">Oxidoreductase</keyword>
<evidence type="ECO:0000256" key="4">
    <source>
        <dbReference type="SAM" id="MobiDB-lite"/>
    </source>
</evidence>